<comment type="caution">
    <text evidence="1">The sequence shown here is derived from an EMBL/GenBank/DDBJ whole genome shotgun (WGS) entry which is preliminary data.</text>
</comment>
<reference evidence="1" key="1">
    <citation type="submission" date="2021-06" db="EMBL/GenBank/DDBJ databases">
        <title>Propagation of a rapidly emergent carbapenem-resistant Acinetobacter baumannii lineage by various extra-hospital transmission networks.</title>
        <authorList>
            <person name="Calix J."/>
        </authorList>
    </citation>
    <scope>NUCLEOTIDE SEQUENCE</scope>
    <source>
        <strain evidence="1">WU_MDCI_Aw63</strain>
    </source>
</reference>
<evidence type="ECO:0000313" key="2">
    <source>
        <dbReference type="Proteomes" id="UP001208534"/>
    </source>
</evidence>
<name>A0AAW5RCI7_ACIJU</name>
<dbReference type="InterPro" id="IPR006597">
    <property type="entry name" value="Sel1-like"/>
</dbReference>
<dbReference type="AlphaFoldDB" id="A0AAW5RCI7"/>
<dbReference type="SMART" id="SM00671">
    <property type="entry name" value="SEL1"/>
    <property type="match status" value="1"/>
</dbReference>
<dbReference type="Gene3D" id="1.25.40.10">
    <property type="entry name" value="Tetratricopeptide repeat domain"/>
    <property type="match status" value="1"/>
</dbReference>
<accession>A0AAW5RCI7</accession>
<sequence length="125" mass="14445">MNIKQLKQSAHFFIVNLIDHQDLPDAKSEISKAHYFERLATHEHQTLQSLKQSSNDRNAVWYYLRAALRGDAEAAFKLGESYLHGDLGLDKDYRKAQYWLDRAVSLGHPKARAYLYNAFSEIAFS</sequence>
<gene>
    <name evidence="1" type="ORF">KTH64_13910</name>
</gene>
<dbReference type="Pfam" id="PF08238">
    <property type="entry name" value="Sel1"/>
    <property type="match status" value="2"/>
</dbReference>
<dbReference type="RefSeq" id="WP_151708104.1">
    <property type="nucleotide sequence ID" value="NZ_BKFG01000024.1"/>
</dbReference>
<dbReference type="Proteomes" id="UP001208534">
    <property type="component" value="Unassembled WGS sequence"/>
</dbReference>
<evidence type="ECO:0000313" key="1">
    <source>
        <dbReference type="EMBL" id="MCU4398015.1"/>
    </source>
</evidence>
<dbReference type="SUPFAM" id="SSF81901">
    <property type="entry name" value="HCP-like"/>
    <property type="match status" value="1"/>
</dbReference>
<proteinExistence type="predicted"/>
<protein>
    <submittedName>
        <fullName evidence="1">SEL1-like repeat protein</fullName>
    </submittedName>
</protein>
<organism evidence="1 2">
    <name type="scientific">Acinetobacter junii</name>
    <dbReference type="NCBI Taxonomy" id="40215"/>
    <lineage>
        <taxon>Bacteria</taxon>
        <taxon>Pseudomonadati</taxon>
        <taxon>Pseudomonadota</taxon>
        <taxon>Gammaproteobacteria</taxon>
        <taxon>Moraxellales</taxon>
        <taxon>Moraxellaceae</taxon>
        <taxon>Acinetobacter</taxon>
    </lineage>
</organism>
<dbReference type="InterPro" id="IPR011990">
    <property type="entry name" value="TPR-like_helical_dom_sf"/>
</dbReference>
<dbReference type="EMBL" id="JAHPRE010000065">
    <property type="protein sequence ID" value="MCU4398015.1"/>
    <property type="molecule type" value="Genomic_DNA"/>
</dbReference>